<keyword evidence="4" id="KW-1185">Reference proteome</keyword>
<protein>
    <submittedName>
        <fullName evidence="3">Flagella basal body P-ring formation protein FlgA</fullName>
    </submittedName>
</protein>
<keyword evidence="1" id="KW-0732">Signal</keyword>
<dbReference type="InterPro" id="IPR017585">
    <property type="entry name" value="SAF_FlgA"/>
</dbReference>
<reference evidence="3 4" key="1">
    <citation type="submission" date="2019-08" db="EMBL/GenBank/DDBJ databases">
        <title>Sphingorhabdus soil sp. nov., isolated from arctic soil.</title>
        <authorList>
            <person name="Liu Y."/>
        </authorList>
    </citation>
    <scope>NUCLEOTIDE SEQUENCE [LARGE SCALE GENOMIC DNA]</scope>
    <source>
        <strain evidence="3 4">D-2Q-5-6</strain>
    </source>
</reference>
<evidence type="ECO:0000313" key="3">
    <source>
        <dbReference type="EMBL" id="TXC68770.1"/>
    </source>
</evidence>
<dbReference type="EMBL" id="VOPY01000002">
    <property type="protein sequence ID" value="TXC68770.1"/>
    <property type="molecule type" value="Genomic_DNA"/>
</dbReference>
<keyword evidence="3" id="KW-0969">Cilium</keyword>
<comment type="caution">
    <text evidence="3">The sequence shown here is derived from an EMBL/GenBank/DDBJ whole genome shotgun (WGS) entry which is preliminary data.</text>
</comment>
<dbReference type="RefSeq" id="WP_147122724.1">
    <property type="nucleotide sequence ID" value="NZ_VOPY01000002.1"/>
</dbReference>
<accession>A0A5C6U8P8</accession>
<keyword evidence="3" id="KW-0282">Flagellum</keyword>
<evidence type="ECO:0000256" key="1">
    <source>
        <dbReference type="SAM" id="SignalP"/>
    </source>
</evidence>
<dbReference type="Proteomes" id="UP000321129">
    <property type="component" value="Unassembled WGS sequence"/>
</dbReference>
<evidence type="ECO:0000259" key="2">
    <source>
        <dbReference type="Pfam" id="PF13144"/>
    </source>
</evidence>
<proteinExistence type="predicted"/>
<feature type="signal peptide" evidence="1">
    <location>
        <begin position="1"/>
        <end position="23"/>
    </location>
</feature>
<dbReference type="Gene3D" id="2.30.30.760">
    <property type="match status" value="1"/>
</dbReference>
<dbReference type="Pfam" id="PF13144">
    <property type="entry name" value="ChapFlgA"/>
    <property type="match status" value="1"/>
</dbReference>
<organism evidence="3 4">
    <name type="scientific">Flavisphingopyxis soli</name>
    <dbReference type="NCBI Taxonomy" id="2601267"/>
    <lineage>
        <taxon>Bacteria</taxon>
        <taxon>Pseudomonadati</taxon>
        <taxon>Pseudomonadota</taxon>
        <taxon>Alphaproteobacteria</taxon>
        <taxon>Sphingomonadales</taxon>
        <taxon>Sphingopyxidaceae</taxon>
        <taxon>Flavisphingopyxis</taxon>
    </lineage>
</organism>
<evidence type="ECO:0000313" key="4">
    <source>
        <dbReference type="Proteomes" id="UP000321129"/>
    </source>
</evidence>
<sequence length="174" mass="17407">MIRSSISGSIAVIALLATGPAFAASFQDLAELDVAVAASMGAEIGQPGGARAPIDRRLKLKPCPTAATVSGPVMGAAVVRCEAVGWAIRVPLLLGASQPGSGGNNQTAAADTPAVTRGQAVRLTVEGAGFTLSRTMIADATAKVGDMVSVRENRSAKPILAKVTGIGEVTVPGF</sequence>
<dbReference type="AlphaFoldDB" id="A0A5C6U8P8"/>
<keyword evidence="3" id="KW-0966">Cell projection</keyword>
<dbReference type="OrthoDB" id="7408548at2"/>
<feature type="chain" id="PRO_5022769407" evidence="1">
    <location>
        <begin position="24"/>
        <end position="174"/>
    </location>
</feature>
<name>A0A5C6U8P8_9SPHN</name>
<gene>
    <name evidence="3" type="ORF">FSZ31_07260</name>
</gene>
<feature type="domain" description="Flagella basal body P-ring formation protein FlgA SAF" evidence="2">
    <location>
        <begin position="110"/>
        <end position="171"/>
    </location>
</feature>